<name>A0A1M7Y5P6_9BACT</name>
<dbReference type="STRING" id="1121416.SAMN02745220_02024"/>
<organism evidence="2 3">
    <name type="scientific">Desulfopila aestuarii DSM 18488</name>
    <dbReference type="NCBI Taxonomy" id="1121416"/>
    <lineage>
        <taxon>Bacteria</taxon>
        <taxon>Pseudomonadati</taxon>
        <taxon>Thermodesulfobacteriota</taxon>
        <taxon>Desulfobulbia</taxon>
        <taxon>Desulfobulbales</taxon>
        <taxon>Desulfocapsaceae</taxon>
        <taxon>Desulfopila</taxon>
    </lineage>
</organism>
<keyword evidence="1" id="KW-0732">Signal</keyword>
<gene>
    <name evidence="2" type="ORF">SAMN02745220_02024</name>
</gene>
<protein>
    <submittedName>
        <fullName evidence="2">Putative ABC transport system substrate-binding protein</fullName>
    </submittedName>
</protein>
<feature type="chain" id="PRO_5012387529" evidence="1">
    <location>
        <begin position="22"/>
        <end position="320"/>
    </location>
</feature>
<evidence type="ECO:0000256" key="1">
    <source>
        <dbReference type="SAM" id="SignalP"/>
    </source>
</evidence>
<keyword evidence="3" id="KW-1185">Reference proteome</keyword>
<dbReference type="AlphaFoldDB" id="A0A1M7Y5P6"/>
<evidence type="ECO:0000313" key="3">
    <source>
        <dbReference type="Proteomes" id="UP000184603"/>
    </source>
</evidence>
<reference evidence="2 3" key="1">
    <citation type="submission" date="2016-12" db="EMBL/GenBank/DDBJ databases">
        <authorList>
            <person name="Song W.-J."/>
            <person name="Kurnit D.M."/>
        </authorList>
    </citation>
    <scope>NUCLEOTIDE SEQUENCE [LARGE SCALE GENOMIC DNA]</scope>
    <source>
        <strain evidence="2 3">DSM 18488</strain>
    </source>
</reference>
<dbReference type="EMBL" id="FRFE01000008">
    <property type="protein sequence ID" value="SHO47882.1"/>
    <property type="molecule type" value="Genomic_DNA"/>
</dbReference>
<dbReference type="InterPro" id="IPR028082">
    <property type="entry name" value="Peripla_BP_I"/>
</dbReference>
<dbReference type="Proteomes" id="UP000184603">
    <property type="component" value="Unassembled WGS sequence"/>
</dbReference>
<dbReference type="PANTHER" id="PTHR35271">
    <property type="entry name" value="ABC TRANSPORTER, SUBSTRATE-BINDING LIPOPROTEIN-RELATED"/>
    <property type="match status" value="1"/>
</dbReference>
<dbReference type="SUPFAM" id="SSF53822">
    <property type="entry name" value="Periplasmic binding protein-like I"/>
    <property type="match status" value="1"/>
</dbReference>
<dbReference type="CDD" id="cd06325">
    <property type="entry name" value="PBP1_ABC_unchar_transporter"/>
    <property type="match status" value="1"/>
</dbReference>
<dbReference type="OrthoDB" id="9776955at2"/>
<feature type="signal peptide" evidence="1">
    <location>
        <begin position="1"/>
        <end position="21"/>
    </location>
</feature>
<proteinExistence type="predicted"/>
<dbReference type="Gene3D" id="3.40.50.2300">
    <property type="match status" value="2"/>
</dbReference>
<dbReference type="RefSeq" id="WP_073613325.1">
    <property type="nucleotide sequence ID" value="NZ_FRFE01000008.1"/>
</dbReference>
<evidence type="ECO:0000313" key="2">
    <source>
        <dbReference type="EMBL" id="SHO47882.1"/>
    </source>
</evidence>
<dbReference type="InterPro" id="IPR007487">
    <property type="entry name" value="ABC_transpt-TYRBP-like"/>
</dbReference>
<dbReference type="PANTHER" id="PTHR35271:SF1">
    <property type="entry name" value="ABC TRANSPORTER, SUBSTRATE-BINDING LIPOPROTEIN"/>
    <property type="match status" value="1"/>
</dbReference>
<dbReference type="Pfam" id="PF04392">
    <property type="entry name" value="ABC_sub_bind"/>
    <property type="match status" value="1"/>
</dbReference>
<sequence>MKRIMIAALMLVCLAVQGASAQTYTISVNQFVEHPALDAVLKGFQDYLKEKGVDVKYNVHNAQANMGTATQIAKQMIGEKPDLLMAIATPSAQAVAQADNKAPADMQRPFLFTAVTDPVAAGLVKDINAPGGLITGVSDLLPLDKHIEMVLTYMPNIKRLGILYNAGEANSKANVEGIKKLGAEKGFEVVEATASKTADVYQAAKSLVGRVDAVFIPTDNTIVSALESVLKVGVESKLPIFAADVDSVERGCIAAMGFDYYKHGYQTGAMAERILKGEKPAEMAVEFQTDLQLYINKKYSALMGVTPPESLLEKATKIYE</sequence>
<accession>A0A1M7Y5P6</accession>